<dbReference type="InterPro" id="IPR006287">
    <property type="entry name" value="DJ-1"/>
</dbReference>
<dbReference type="GO" id="GO:0006979">
    <property type="term" value="P:response to oxidative stress"/>
    <property type="evidence" value="ECO:0007669"/>
    <property type="project" value="TreeGrafter"/>
</dbReference>
<proteinExistence type="predicted"/>
<dbReference type="RefSeq" id="WP_191616709.1">
    <property type="nucleotide sequence ID" value="NZ_JACYFG010000009.1"/>
</dbReference>
<keyword evidence="4" id="KW-1185">Reference proteome</keyword>
<keyword evidence="1" id="KW-0677">Repeat</keyword>
<dbReference type="EMBL" id="JACYFG010000009">
    <property type="protein sequence ID" value="MBD5779571.1"/>
    <property type="molecule type" value="Genomic_DNA"/>
</dbReference>
<dbReference type="InterPro" id="IPR029062">
    <property type="entry name" value="Class_I_gatase-like"/>
</dbReference>
<dbReference type="GO" id="GO:0005737">
    <property type="term" value="C:cytoplasm"/>
    <property type="evidence" value="ECO:0007669"/>
    <property type="project" value="TreeGrafter"/>
</dbReference>
<dbReference type="AlphaFoldDB" id="A0A927F984"/>
<dbReference type="InterPro" id="IPR050325">
    <property type="entry name" value="Prot/Nucl_acid_deglycase"/>
</dbReference>
<comment type="caution">
    <text evidence="3">The sequence shown here is derived from an EMBL/GenBank/DDBJ whole genome shotgun (WGS) entry which is preliminary data.</text>
</comment>
<accession>A0A927F984</accession>
<protein>
    <submittedName>
        <fullName evidence="3">DJ-1/PfpI family protein</fullName>
    </submittedName>
</protein>
<reference evidence="3" key="1">
    <citation type="submission" date="2020-09" db="EMBL/GenBank/DDBJ databases">
        <title>Pelagicoccus enzymogenes sp. nov. with an EPS production, isolated from marine sediment.</title>
        <authorList>
            <person name="Feng X."/>
        </authorList>
    </citation>
    <scope>NUCLEOTIDE SEQUENCE</scope>
    <source>
        <strain evidence="3">NFK12</strain>
    </source>
</reference>
<organism evidence="3 4">
    <name type="scientific">Pelagicoccus enzymogenes</name>
    <dbReference type="NCBI Taxonomy" id="2773457"/>
    <lineage>
        <taxon>Bacteria</taxon>
        <taxon>Pseudomonadati</taxon>
        <taxon>Verrucomicrobiota</taxon>
        <taxon>Opitutia</taxon>
        <taxon>Puniceicoccales</taxon>
        <taxon>Pelagicoccaceae</taxon>
        <taxon>Pelagicoccus</taxon>
    </lineage>
</organism>
<evidence type="ECO:0000313" key="3">
    <source>
        <dbReference type="EMBL" id="MBD5779571.1"/>
    </source>
</evidence>
<dbReference type="Gene3D" id="3.40.50.880">
    <property type="match status" value="1"/>
</dbReference>
<dbReference type="PANTHER" id="PTHR48094">
    <property type="entry name" value="PROTEIN/NUCLEIC ACID DEGLYCASE DJ-1-RELATED"/>
    <property type="match status" value="1"/>
</dbReference>
<dbReference type="GO" id="GO:1903189">
    <property type="term" value="P:glyoxal metabolic process"/>
    <property type="evidence" value="ECO:0007669"/>
    <property type="project" value="TreeGrafter"/>
</dbReference>
<evidence type="ECO:0000259" key="2">
    <source>
        <dbReference type="Pfam" id="PF01965"/>
    </source>
</evidence>
<evidence type="ECO:0000256" key="1">
    <source>
        <dbReference type="ARBA" id="ARBA00022737"/>
    </source>
</evidence>
<sequence length="186" mass="19627">MPNNRPHALVIVFDGIEEIEALTPVDILRRAEVDVTVASVDGSPSVTGRNQITFSADTSLSLASKQTFDLVILPGGPGVLDLAEDQNVRDVLVGQDKAGRELAAICAAPKILAQHGILDERDATSHISVRDTLPRASNAAVVVDQHLTTSQGLGTAVEFSLTLVEKLRGKTAAQEIAASIHYTASN</sequence>
<feature type="domain" description="DJ-1/PfpI" evidence="2">
    <location>
        <begin position="8"/>
        <end position="165"/>
    </location>
</feature>
<evidence type="ECO:0000313" key="4">
    <source>
        <dbReference type="Proteomes" id="UP000622317"/>
    </source>
</evidence>
<dbReference type="Proteomes" id="UP000622317">
    <property type="component" value="Unassembled WGS sequence"/>
</dbReference>
<gene>
    <name evidence="3" type="ORF">IEN85_08695</name>
</gene>
<dbReference type="InterPro" id="IPR002818">
    <property type="entry name" value="DJ-1/PfpI"/>
</dbReference>
<dbReference type="CDD" id="cd03135">
    <property type="entry name" value="GATase1_DJ-1"/>
    <property type="match status" value="1"/>
</dbReference>
<dbReference type="NCBIfam" id="TIGR01383">
    <property type="entry name" value="not_thiJ"/>
    <property type="match status" value="1"/>
</dbReference>
<dbReference type="FunFam" id="3.40.50.880:FF:000015">
    <property type="entry name" value="Protein DJ-1 homolog C"/>
    <property type="match status" value="1"/>
</dbReference>
<dbReference type="PANTHER" id="PTHR48094:SF12">
    <property type="entry name" value="PARKINSON DISEASE PROTEIN 7 HOMOLOG"/>
    <property type="match status" value="1"/>
</dbReference>
<dbReference type="SUPFAM" id="SSF52317">
    <property type="entry name" value="Class I glutamine amidotransferase-like"/>
    <property type="match status" value="1"/>
</dbReference>
<dbReference type="Pfam" id="PF01965">
    <property type="entry name" value="DJ-1_PfpI"/>
    <property type="match status" value="1"/>
</dbReference>
<name>A0A927F984_9BACT</name>